<evidence type="ECO:0000313" key="2">
    <source>
        <dbReference type="EMBL" id="MDS1310066.1"/>
    </source>
</evidence>
<evidence type="ECO:0000313" key="3">
    <source>
        <dbReference type="Proteomes" id="UP001267407"/>
    </source>
</evidence>
<dbReference type="EMBL" id="JAVMBO010000010">
    <property type="protein sequence ID" value="MDS1310066.1"/>
    <property type="molecule type" value="Genomic_DNA"/>
</dbReference>
<accession>A0ABU2HHM7</accession>
<proteinExistence type="predicted"/>
<evidence type="ECO:0000256" key="1">
    <source>
        <dbReference type="SAM" id="MobiDB-lite"/>
    </source>
</evidence>
<organism evidence="2 3">
    <name type="scientific">Marinobacter xiaoshiensis</name>
    <dbReference type="NCBI Taxonomy" id="3073652"/>
    <lineage>
        <taxon>Bacteria</taxon>
        <taxon>Pseudomonadati</taxon>
        <taxon>Pseudomonadota</taxon>
        <taxon>Gammaproteobacteria</taxon>
        <taxon>Pseudomonadales</taxon>
        <taxon>Marinobacteraceae</taxon>
        <taxon>Marinobacter</taxon>
    </lineage>
</organism>
<protein>
    <submittedName>
        <fullName evidence="2">Organic solvent ABC transporter permease</fullName>
    </submittedName>
</protein>
<feature type="region of interest" description="Disordered" evidence="1">
    <location>
        <begin position="218"/>
        <end position="241"/>
    </location>
</feature>
<dbReference type="RefSeq" id="WP_310966065.1">
    <property type="nucleotide sequence ID" value="NZ_JAVMBO010000010.1"/>
</dbReference>
<keyword evidence="3" id="KW-1185">Reference proteome</keyword>
<name>A0ABU2HHM7_9GAMM</name>
<gene>
    <name evidence="2" type="ORF">RKA07_08100</name>
</gene>
<sequence>MAAVHLARPLFTLPRAFIAALIVVPLLSGCLDSDSNNNNDGPSTGTINALGVSGLSYQTASQSNKTDTKGQFLYYPGETLRLKVGNLLLAEDVPAQEWVTLLEFLPEVRSQLTTPAVDAEGLSTHKITEQQLITNVSLTNLTRFLMSLNWSENLREGKGIDIRDRVIQQLNAALPNLSSPIDFRVSEAEFNATGASPSPANQLLTSICFYPPDDELCKAPPSEKDIEDADERPENEEDWDPNYEYKEDLRNKRQRILDSVRSMEDVDAEDARLYLTRELDSISTTIGNRYYLENHVAKHSASDTGIKRFEIRRIGGSAELADIEAITTRPQDVGVHSFSWQTADVEYFVDGPAGGESELVTSFLPESTYRWVRKALRVVITP</sequence>
<comment type="caution">
    <text evidence="2">The sequence shown here is derived from an EMBL/GenBank/DDBJ whole genome shotgun (WGS) entry which is preliminary data.</text>
</comment>
<dbReference type="Proteomes" id="UP001267407">
    <property type="component" value="Unassembled WGS sequence"/>
</dbReference>
<feature type="compositionally biased region" description="Acidic residues" evidence="1">
    <location>
        <begin position="225"/>
        <end position="241"/>
    </location>
</feature>
<reference evidence="2" key="1">
    <citation type="submission" date="2023-09" db="EMBL/GenBank/DDBJ databases">
        <title>Marinobacter sediminicola sp. nov. and Marinobacter maritimum sp. nov., isolated from marine sediment.</title>
        <authorList>
            <person name="An J."/>
        </authorList>
    </citation>
    <scope>NUCLEOTIDE SEQUENCE</scope>
    <source>
        <strain evidence="2">F60267</strain>
    </source>
</reference>